<protein>
    <recommendedName>
        <fullName evidence="1">Cyclic nucleotide-binding domain-containing protein</fullName>
    </recommendedName>
</protein>
<dbReference type="InterPro" id="IPR014710">
    <property type="entry name" value="RmlC-like_jellyroll"/>
</dbReference>
<dbReference type="Pfam" id="PF00027">
    <property type="entry name" value="cNMP_binding"/>
    <property type="match status" value="1"/>
</dbReference>
<sequence length="578" mass="66927">MRTVMVIPVYYSRSKKDGHAEGDAVYDHPTPIDEDGTLKRTLESIKILNNQDFQLALIVSPTSEDLTSLAKEKVRKILEEVKLDVQTFVLTPDELNQIKELAMKNNTKQEIIDIMNIKGYANVRNMCIYAAYILGAEVAVLIDDDELFEKENFMDLATEFIGGRLYGKTIDGIAGYYLNKYGNYYDDVDIEPWMTYWDRFGYKGKAFDKIIGQQPRIKLTPFAFGGAMVIHRNLFKTVPFDPNITRGEDIDYLINAKMFGFHFFLDRELSIKHLPPKKTHPVWKRFREDIYRFLYEKAKIDSQVETPNMNMVTAKDFDPYPGNFLTHELEDMIFKANIMLAMDYFSSGDVEAAKETMNNIYLSKYDAKPKFNVFQEFQRLQKDWKGLLAFTKKYMVDIREIINEAELGYVKKYEKQVFVKSMPREEIELLLKSMDFFNALEGRDVETLSAIAKIRSYPEGAYVGKSGEKVRTMRIVSNGSVRIVKEDNDGDQVELAHLKEGEYFGETMDKTFMSYVDIIAYEDSELIEIDHDELLSLVDSNPILGMRIFKMLNAKLSLKLKKLNEKYTDLTGRGQSIY</sequence>
<dbReference type="EMBL" id="JAGGLI010000010">
    <property type="protein sequence ID" value="MBP2027344.1"/>
    <property type="molecule type" value="Genomic_DNA"/>
</dbReference>
<dbReference type="PROSITE" id="PS50042">
    <property type="entry name" value="CNMP_BINDING_3"/>
    <property type="match status" value="1"/>
</dbReference>
<dbReference type="InterPro" id="IPR018490">
    <property type="entry name" value="cNMP-bd_dom_sf"/>
</dbReference>
<dbReference type="CDD" id="cd00038">
    <property type="entry name" value="CAP_ED"/>
    <property type="match status" value="1"/>
</dbReference>
<evidence type="ECO:0000313" key="2">
    <source>
        <dbReference type="EMBL" id="MBP2027344.1"/>
    </source>
</evidence>
<dbReference type="SUPFAM" id="SSF51206">
    <property type="entry name" value="cAMP-binding domain-like"/>
    <property type="match status" value="1"/>
</dbReference>
<dbReference type="Gene3D" id="2.60.120.10">
    <property type="entry name" value="Jelly Rolls"/>
    <property type="match status" value="1"/>
</dbReference>
<accession>A0ABS4KHT1</accession>
<feature type="domain" description="Cyclic nucleotide-binding" evidence="1">
    <location>
        <begin position="436"/>
        <end position="506"/>
    </location>
</feature>
<dbReference type="InterPro" id="IPR000595">
    <property type="entry name" value="cNMP-bd_dom"/>
</dbReference>
<name>A0ABS4KHT1_9FIRM</name>
<proteinExistence type="predicted"/>
<keyword evidence="3" id="KW-1185">Reference proteome</keyword>
<dbReference type="SMART" id="SM00100">
    <property type="entry name" value="cNMP"/>
    <property type="match status" value="1"/>
</dbReference>
<comment type="caution">
    <text evidence="2">The sequence shown here is derived from an EMBL/GenBank/DDBJ whole genome shotgun (WGS) entry which is preliminary data.</text>
</comment>
<dbReference type="RefSeq" id="WP_209660361.1">
    <property type="nucleotide sequence ID" value="NZ_JAGGLI010000010.1"/>
</dbReference>
<gene>
    <name evidence="2" type="ORF">J2Z35_001138</name>
</gene>
<reference evidence="2 3" key="1">
    <citation type="submission" date="2021-03" db="EMBL/GenBank/DDBJ databases">
        <title>Genomic Encyclopedia of Type Strains, Phase IV (KMG-IV): sequencing the most valuable type-strain genomes for metagenomic binning, comparative biology and taxonomic classification.</title>
        <authorList>
            <person name="Goeker M."/>
        </authorList>
    </citation>
    <scope>NUCLEOTIDE SEQUENCE [LARGE SCALE GENOMIC DNA]</scope>
    <source>
        <strain evidence="2 3">DSM 27512</strain>
    </source>
</reference>
<dbReference type="Proteomes" id="UP001314903">
    <property type="component" value="Unassembled WGS sequence"/>
</dbReference>
<evidence type="ECO:0000259" key="1">
    <source>
        <dbReference type="PROSITE" id="PS50042"/>
    </source>
</evidence>
<dbReference type="SUPFAM" id="SSF53448">
    <property type="entry name" value="Nucleotide-diphospho-sugar transferases"/>
    <property type="match status" value="1"/>
</dbReference>
<dbReference type="InterPro" id="IPR029044">
    <property type="entry name" value="Nucleotide-diphossugar_trans"/>
</dbReference>
<organism evidence="2 3">
    <name type="scientific">Acetoanaerobium pronyense</name>
    <dbReference type="NCBI Taxonomy" id="1482736"/>
    <lineage>
        <taxon>Bacteria</taxon>
        <taxon>Bacillati</taxon>
        <taxon>Bacillota</taxon>
        <taxon>Clostridia</taxon>
        <taxon>Peptostreptococcales</taxon>
        <taxon>Filifactoraceae</taxon>
        <taxon>Acetoanaerobium</taxon>
    </lineage>
</organism>
<dbReference type="Gene3D" id="3.90.550.10">
    <property type="entry name" value="Spore Coat Polysaccharide Biosynthesis Protein SpsA, Chain A"/>
    <property type="match status" value="1"/>
</dbReference>
<evidence type="ECO:0000313" key="3">
    <source>
        <dbReference type="Proteomes" id="UP001314903"/>
    </source>
</evidence>